<reference evidence="1" key="2">
    <citation type="submission" date="2015-03" db="EMBL/GenBank/DDBJ databases">
        <authorList>
            <person name="Chow C.-E.T."/>
            <person name="Winget D.M."/>
            <person name="White R.A.III."/>
            <person name="Hallam S.J."/>
            <person name="Suttle C.A."/>
        </authorList>
    </citation>
    <scope>NUCLEOTIDE SEQUENCE</scope>
    <source>
        <strain evidence="1">Anoxic2_5</strain>
    </source>
</reference>
<evidence type="ECO:0000313" key="1">
    <source>
        <dbReference type="EMBL" id="AKH47164.1"/>
    </source>
</evidence>
<sequence>MRLRLPTATGLALAMPACMSATASARVGWSTRWRLRMTSGLSTPAMTPTSLR</sequence>
<organism evidence="1">
    <name type="scientific">uncultured marine virus</name>
    <dbReference type="NCBI Taxonomy" id="186617"/>
    <lineage>
        <taxon>Viruses</taxon>
        <taxon>environmental samples</taxon>
    </lineage>
</organism>
<proteinExistence type="predicted"/>
<protein>
    <submittedName>
        <fullName evidence="1">Uncharacterized protein</fullName>
    </submittedName>
</protein>
<reference evidence="1" key="1">
    <citation type="journal article" date="2015" name="Front. Microbiol.">
        <title>Combining genomic sequencing methods to explore viral diversity and reveal potential virus-host interactions.</title>
        <authorList>
            <person name="Chow C.E."/>
            <person name="Winget D.M."/>
            <person name="White R.A.III."/>
            <person name="Hallam S.J."/>
            <person name="Suttle C.A."/>
        </authorList>
    </citation>
    <scope>NUCLEOTIDE SEQUENCE</scope>
    <source>
        <strain evidence="1">Anoxic2_5</strain>
    </source>
</reference>
<name>A0A0F7L3M0_9VIRU</name>
<accession>A0A0F7L3M0</accession>
<dbReference type="EMBL" id="KR029589">
    <property type="protein sequence ID" value="AKH47164.1"/>
    <property type="molecule type" value="Genomic_DNA"/>
</dbReference>